<dbReference type="InterPro" id="IPR006977">
    <property type="entry name" value="Yip1_dom"/>
</dbReference>
<feature type="transmembrane region" description="Helical" evidence="5">
    <location>
        <begin position="71"/>
        <end position="92"/>
    </location>
</feature>
<dbReference type="Proteomes" id="UP000183812">
    <property type="component" value="Unassembled WGS sequence"/>
</dbReference>
<dbReference type="AlphaFoldDB" id="A0A1G7GZ64"/>
<accession>A0A1G7GZ64</accession>
<evidence type="ECO:0000256" key="2">
    <source>
        <dbReference type="ARBA" id="ARBA00022692"/>
    </source>
</evidence>
<dbReference type="OrthoDB" id="7688451at2"/>
<protein>
    <recommendedName>
        <fullName evidence="6">Yip1 domain-containing protein</fullName>
    </recommendedName>
</protein>
<evidence type="ECO:0000256" key="1">
    <source>
        <dbReference type="ARBA" id="ARBA00004141"/>
    </source>
</evidence>
<feature type="transmembrane region" description="Helical" evidence="5">
    <location>
        <begin position="127"/>
        <end position="149"/>
    </location>
</feature>
<gene>
    <name evidence="7" type="ORF">SAMN04244550_01344</name>
</gene>
<organism evidence="7 8">
    <name type="scientific">Rhodobacter capsulatus</name>
    <name type="common">Rhodopseudomonas capsulata</name>
    <dbReference type="NCBI Taxonomy" id="1061"/>
    <lineage>
        <taxon>Bacteria</taxon>
        <taxon>Pseudomonadati</taxon>
        <taxon>Pseudomonadota</taxon>
        <taxon>Alphaproteobacteria</taxon>
        <taxon>Rhodobacterales</taxon>
        <taxon>Rhodobacter group</taxon>
        <taxon>Rhodobacter</taxon>
    </lineage>
</organism>
<evidence type="ECO:0000313" key="7">
    <source>
        <dbReference type="EMBL" id="SDE93427.1"/>
    </source>
</evidence>
<evidence type="ECO:0000256" key="3">
    <source>
        <dbReference type="ARBA" id="ARBA00022989"/>
    </source>
</evidence>
<feature type="transmembrane region" description="Helical" evidence="5">
    <location>
        <begin position="104"/>
        <end position="121"/>
    </location>
</feature>
<feature type="transmembrane region" description="Helical" evidence="5">
    <location>
        <begin position="35"/>
        <end position="59"/>
    </location>
</feature>
<evidence type="ECO:0000256" key="4">
    <source>
        <dbReference type="ARBA" id="ARBA00023136"/>
    </source>
</evidence>
<name>A0A1G7GZ64_RHOCA</name>
<reference evidence="7 8" key="1">
    <citation type="submission" date="2016-10" db="EMBL/GenBank/DDBJ databases">
        <authorList>
            <person name="de Groot N.N."/>
        </authorList>
    </citation>
    <scope>NUCLEOTIDE SEQUENCE [LARGE SCALE GENOMIC DNA]</scope>
    <source>
        <strain evidence="8">DSM 938 / 37b4</strain>
    </source>
</reference>
<keyword evidence="4 5" id="KW-0472">Membrane</keyword>
<feature type="transmembrane region" description="Helical" evidence="5">
    <location>
        <begin position="161"/>
        <end position="185"/>
    </location>
</feature>
<sequence length="196" mass="20563">MTLALYLQLVRLSFTDPIAASVRVTRLLDRPAARWLAFGAVIAVGAALGLLSEILFSLVTGIDLGPAVSPFLMAAIQGALLLYSAFAMAFFGRQFGGQGRFGDAFALMVWIQAIMLGAQLVQAAVMLLFPIIGVLMTLALFGVLLWLITLFTAALHGFENLLLTGAGVLVVFFGSAMLIGSGLLATGLSPALLTES</sequence>
<dbReference type="GO" id="GO:0016020">
    <property type="term" value="C:membrane"/>
    <property type="evidence" value="ECO:0007669"/>
    <property type="project" value="UniProtKB-SubCell"/>
</dbReference>
<evidence type="ECO:0000256" key="5">
    <source>
        <dbReference type="SAM" id="Phobius"/>
    </source>
</evidence>
<dbReference type="RefSeq" id="WP_074553258.1">
    <property type="nucleotide sequence ID" value="NZ_CP119563.1"/>
</dbReference>
<comment type="subcellular location">
    <subcellularLocation>
        <location evidence="1">Membrane</location>
        <topology evidence="1">Multi-pass membrane protein</topology>
    </subcellularLocation>
</comment>
<dbReference type="Pfam" id="PF04893">
    <property type="entry name" value="Yip1"/>
    <property type="match status" value="1"/>
</dbReference>
<dbReference type="EMBL" id="FNAY01000005">
    <property type="protein sequence ID" value="SDE93427.1"/>
    <property type="molecule type" value="Genomic_DNA"/>
</dbReference>
<keyword evidence="2 5" id="KW-0812">Transmembrane</keyword>
<evidence type="ECO:0000259" key="6">
    <source>
        <dbReference type="Pfam" id="PF04893"/>
    </source>
</evidence>
<proteinExistence type="predicted"/>
<feature type="domain" description="Yip1" evidence="6">
    <location>
        <begin position="14"/>
        <end position="176"/>
    </location>
</feature>
<keyword evidence="3 5" id="KW-1133">Transmembrane helix</keyword>
<evidence type="ECO:0000313" key="8">
    <source>
        <dbReference type="Proteomes" id="UP000183812"/>
    </source>
</evidence>